<gene>
    <name evidence="2" type="ORF">ALEPTO_LOCUS5844</name>
</gene>
<comment type="caution">
    <text evidence="2">The sequence shown here is derived from an EMBL/GenBank/DDBJ whole genome shotgun (WGS) entry which is preliminary data.</text>
</comment>
<dbReference type="OrthoDB" id="2367745at2759"/>
<reference evidence="2" key="1">
    <citation type="submission" date="2021-06" db="EMBL/GenBank/DDBJ databases">
        <authorList>
            <person name="Kallberg Y."/>
            <person name="Tangrot J."/>
            <person name="Rosling A."/>
        </authorList>
    </citation>
    <scope>NUCLEOTIDE SEQUENCE</scope>
    <source>
        <strain evidence="2">FL130A</strain>
    </source>
</reference>
<sequence length="386" mass="43701">MSHSQVYSLWIFLEGHPEPSLLDDITFSLRREANLSDLAPYLISRINELAKVGAFNPRLFNYDNRIDMLPAGTTLKVVEQDTSAAKPLVVRYQLSDNTSRGQAQIPRYSRENSPSPLASEDENEFYFVDQETKKKTIDTEFTFNGLVKKTKPNCENVNLLVRIKGKKAYGDWGIKEMLPLGLNLCLTDRRFTDNLAKLASAFHDKGTTNEATARNYINPLMVEAVAKVRLKHPQTMLAVEEDLYGSRGYGRLDYVVYCQDLAVLITQAKMVEMQKEITQNIVQLHTAAEVPNIVDFVLIAHSGLFIATFQKRKRKLHESITSPPIICGIVSTGIAWRFLRWSGTPEDPTVKISKIVLTPQTDVEAGRIDEDKKKGEERLAQRVRLE</sequence>
<protein>
    <submittedName>
        <fullName evidence="2">1707_t:CDS:1</fullName>
    </submittedName>
</protein>
<evidence type="ECO:0000313" key="2">
    <source>
        <dbReference type="EMBL" id="CAG8550308.1"/>
    </source>
</evidence>
<dbReference type="AlphaFoldDB" id="A0A9N9B3Z5"/>
<keyword evidence="3" id="KW-1185">Reference proteome</keyword>
<accession>A0A9N9B3Z5</accession>
<evidence type="ECO:0000256" key="1">
    <source>
        <dbReference type="SAM" id="MobiDB-lite"/>
    </source>
</evidence>
<evidence type="ECO:0000313" key="3">
    <source>
        <dbReference type="Proteomes" id="UP000789508"/>
    </source>
</evidence>
<dbReference type="EMBL" id="CAJVPS010001782">
    <property type="protein sequence ID" value="CAG8550308.1"/>
    <property type="molecule type" value="Genomic_DNA"/>
</dbReference>
<proteinExistence type="predicted"/>
<dbReference type="Proteomes" id="UP000789508">
    <property type="component" value="Unassembled WGS sequence"/>
</dbReference>
<feature type="region of interest" description="Disordered" evidence="1">
    <location>
        <begin position="100"/>
        <end position="120"/>
    </location>
</feature>
<name>A0A9N9B3Z5_9GLOM</name>
<organism evidence="2 3">
    <name type="scientific">Ambispora leptoticha</name>
    <dbReference type="NCBI Taxonomy" id="144679"/>
    <lineage>
        <taxon>Eukaryota</taxon>
        <taxon>Fungi</taxon>
        <taxon>Fungi incertae sedis</taxon>
        <taxon>Mucoromycota</taxon>
        <taxon>Glomeromycotina</taxon>
        <taxon>Glomeromycetes</taxon>
        <taxon>Archaeosporales</taxon>
        <taxon>Ambisporaceae</taxon>
        <taxon>Ambispora</taxon>
    </lineage>
</organism>